<dbReference type="EMBL" id="KE145356">
    <property type="protein sequence ID" value="EPE34678.1"/>
    <property type="molecule type" value="Genomic_DNA"/>
</dbReference>
<feature type="region of interest" description="Disordered" evidence="1">
    <location>
        <begin position="1"/>
        <end position="30"/>
    </location>
</feature>
<name>S3E8Q3_GLAL2</name>
<evidence type="ECO:0000256" key="1">
    <source>
        <dbReference type="SAM" id="MobiDB-lite"/>
    </source>
</evidence>
<dbReference type="OrthoDB" id="10423216at2759"/>
<dbReference type="HOGENOM" id="CLU_158104_0_0_1"/>
<reference evidence="2 3" key="1">
    <citation type="journal article" date="2013" name="BMC Genomics">
        <title>Genomics-driven discovery of the pneumocandin biosynthetic gene cluster in the fungus Glarea lozoyensis.</title>
        <authorList>
            <person name="Chen L."/>
            <person name="Yue Q."/>
            <person name="Zhang X."/>
            <person name="Xiang M."/>
            <person name="Wang C."/>
            <person name="Li S."/>
            <person name="Che Y."/>
            <person name="Ortiz-Lopez F.J."/>
            <person name="Bills G.F."/>
            <person name="Liu X."/>
            <person name="An Z."/>
        </authorList>
    </citation>
    <scope>NUCLEOTIDE SEQUENCE [LARGE SCALE GENOMIC DNA]</scope>
    <source>
        <strain evidence="3">ATCC 20868 / MF5171</strain>
    </source>
</reference>
<keyword evidence="3" id="KW-1185">Reference proteome</keyword>
<feature type="compositionally biased region" description="Basic and acidic residues" evidence="1">
    <location>
        <begin position="20"/>
        <end position="30"/>
    </location>
</feature>
<dbReference type="KEGG" id="glz:GLAREA_10372"/>
<evidence type="ECO:0000313" key="3">
    <source>
        <dbReference type="Proteomes" id="UP000016922"/>
    </source>
</evidence>
<sequence length="132" mass="14218">MPENPIPLSRCQTKYANRSIRTEAQKQKNLDDRAQWRADNPVANAQKIRVRAAKQVRKKANKARREAEAAAAAVGVSALDEGVSGGSASGFAMSALGQMLMTSAAVASVSALNKAFVRVFSVFRRRGIPFSL</sequence>
<protein>
    <submittedName>
        <fullName evidence="2">Uncharacterized protein</fullName>
    </submittedName>
</protein>
<accession>S3E8Q3</accession>
<dbReference type="AlphaFoldDB" id="S3E8Q3"/>
<gene>
    <name evidence="2" type="ORF">GLAREA_10372</name>
</gene>
<organism evidence="2 3">
    <name type="scientific">Glarea lozoyensis (strain ATCC 20868 / MF5171)</name>
    <dbReference type="NCBI Taxonomy" id="1116229"/>
    <lineage>
        <taxon>Eukaryota</taxon>
        <taxon>Fungi</taxon>
        <taxon>Dikarya</taxon>
        <taxon>Ascomycota</taxon>
        <taxon>Pezizomycotina</taxon>
        <taxon>Leotiomycetes</taxon>
        <taxon>Helotiales</taxon>
        <taxon>Helotiaceae</taxon>
        <taxon>Glarea</taxon>
    </lineage>
</organism>
<proteinExistence type="predicted"/>
<dbReference type="RefSeq" id="XP_008078613.1">
    <property type="nucleotide sequence ID" value="XM_008080422.1"/>
</dbReference>
<dbReference type="Proteomes" id="UP000016922">
    <property type="component" value="Unassembled WGS sequence"/>
</dbReference>
<evidence type="ECO:0000313" key="2">
    <source>
        <dbReference type="EMBL" id="EPE34678.1"/>
    </source>
</evidence>
<dbReference type="GeneID" id="19469419"/>